<evidence type="ECO:0000313" key="1">
    <source>
        <dbReference type="EMBL" id="SDO55508.1"/>
    </source>
</evidence>
<dbReference type="InterPro" id="IPR007061">
    <property type="entry name" value="MST-like"/>
</dbReference>
<dbReference type="SUPFAM" id="SSF109854">
    <property type="entry name" value="DinB/YfiT-like putative metalloenzymes"/>
    <property type="match status" value="1"/>
</dbReference>
<dbReference type="STRING" id="1424659.SAMN05216368_12315"/>
<dbReference type="EMBL" id="FNIB01000023">
    <property type="protein sequence ID" value="SDO55508.1"/>
    <property type="molecule type" value="Genomic_DNA"/>
</dbReference>
<dbReference type="AlphaFoldDB" id="A0A5E9G4P0"/>
<accession>A0A5E9G4P0</accession>
<reference evidence="1 2" key="1">
    <citation type="submission" date="2016-10" db="EMBL/GenBank/DDBJ databases">
        <authorList>
            <person name="Varghese N."/>
            <person name="Submissions S."/>
        </authorList>
    </citation>
    <scope>NUCLEOTIDE SEQUENCE [LARGE SCALE GENOMIC DNA]</scope>
    <source>
        <strain evidence="1 2">CGMCC 1.11215</strain>
    </source>
</reference>
<proteinExistence type="predicted"/>
<protein>
    <recommendedName>
        <fullName evidence="3">DUF664 domain-containing protein</fullName>
    </recommendedName>
</protein>
<evidence type="ECO:0008006" key="3">
    <source>
        <dbReference type="Google" id="ProtNLM"/>
    </source>
</evidence>
<evidence type="ECO:0000313" key="2">
    <source>
        <dbReference type="Proteomes" id="UP000199639"/>
    </source>
</evidence>
<dbReference type="Proteomes" id="UP000199639">
    <property type="component" value="Unassembled WGS sequence"/>
</dbReference>
<sequence>MSRGLLNMGDAQLLAQLANERQHVLRAVDGLAEDAMHRVIVPSGWTITRLLNHLAYDDERFWISAVLSGDVRAIEALHDGWASDPMTGAEAIETYKREIARSDEVLRRIDFDALPRWRPSASVFEAPPLPNGREVVFRVLAETSVHAGHLDIMRELIDGHQNLVVG</sequence>
<dbReference type="Pfam" id="PF04978">
    <property type="entry name" value="MST"/>
    <property type="match status" value="1"/>
</dbReference>
<dbReference type="RefSeq" id="WP_233197143.1">
    <property type="nucleotide sequence ID" value="NZ_SOFD01000030.1"/>
</dbReference>
<organism evidence="1 2">
    <name type="scientific">Cryobacterium flavum</name>
    <dbReference type="NCBI Taxonomy" id="1424659"/>
    <lineage>
        <taxon>Bacteria</taxon>
        <taxon>Bacillati</taxon>
        <taxon>Actinomycetota</taxon>
        <taxon>Actinomycetes</taxon>
        <taxon>Micrococcales</taxon>
        <taxon>Microbacteriaceae</taxon>
        <taxon>Cryobacterium</taxon>
    </lineage>
</organism>
<dbReference type="Gene3D" id="1.20.120.450">
    <property type="entry name" value="dinb family like domain"/>
    <property type="match status" value="1"/>
</dbReference>
<name>A0A5E9G4P0_9MICO</name>
<dbReference type="InterPro" id="IPR034660">
    <property type="entry name" value="DinB/YfiT-like"/>
</dbReference>
<gene>
    <name evidence="1" type="ORF">SAMN05216368_12315</name>
</gene>